<dbReference type="Pfam" id="PF03840">
    <property type="entry name" value="SecG"/>
    <property type="match status" value="1"/>
</dbReference>
<keyword evidence="7 11" id="KW-0653">Protein transport</keyword>
<reference evidence="12 13" key="1">
    <citation type="journal article" date="2018" name="Genome Biol. Evol.">
        <title>Cladogenesis and Genomic Streamlining in Extracellular Endosymbionts of Tropical Stink Bugs.</title>
        <authorList>
            <person name="Otero-Bravo A."/>
            <person name="Goffredi S."/>
            <person name="Sabree Z.L."/>
        </authorList>
    </citation>
    <scope>NUCLEOTIDE SEQUENCE [LARGE SCALE GENOMIC DNA]</scope>
    <source>
        <strain evidence="12 13">SoEO</strain>
    </source>
</reference>
<evidence type="ECO:0000256" key="1">
    <source>
        <dbReference type="ARBA" id="ARBA00004651"/>
    </source>
</evidence>
<keyword evidence="5 11" id="KW-1003">Cell membrane</keyword>
<dbReference type="Proteomes" id="UP000295937">
    <property type="component" value="Unassembled WGS sequence"/>
</dbReference>
<evidence type="ECO:0000313" key="13">
    <source>
        <dbReference type="Proteomes" id="UP000295937"/>
    </source>
</evidence>
<comment type="function">
    <text evidence="11">Involved in protein export. Participates in an early event of protein translocation.</text>
</comment>
<evidence type="ECO:0000256" key="2">
    <source>
        <dbReference type="ARBA" id="ARBA00008445"/>
    </source>
</evidence>
<dbReference type="GO" id="GO:0065002">
    <property type="term" value="P:intracellular protein transmembrane transport"/>
    <property type="evidence" value="ECO:0007669"/>
    <property type="project" value="TreeGrafter"/>
</dbReference>
<dbReference type="OrthoDB" id="6548991at2"/>
<evidence type="ECO:0000256" key="7">
    <source>
        <dbReference type="ARBA" id="ARBA00022927"/>
    </source>
</evidence>
<dbReference type="AlphaFoldDB" id="A0A2P5T205"/>
<dbReference type="GO" id="GO:0005886">
    <property type="term" value="C:plasma membrane"/>
    <property type="evidence" value="ECO:0007669"/>
    <property type="project" value="UniProtKB-SubCell"/>
</dbReference>
<dbReference type="GO" id="GO:0043952">
    <property type="term" value="P:protein transport by the Sec complex"/>
    <property type="evidence" value="ECO:0007669"/>
    <property type="project" value="TreeGrafter"/>
</dbReference>
<evidence type="ECO:0000256" key="4">
    <source>
        <dbReference type="ARBA" id="ARBA00022448"/>
    </source>
</evidence>
<evidence type="ECO:0000256" key="9">
    <source>
        <dbReference type="ARBA" id="ARBA00023010"/>
    </source>
</evidence>
<keyword evidence="10 11" id="KW-0472">Membrane</keyword>
<evidence type="ECO:0000256" key="3">
    <source>
        <dbReference type="ARBA" id="ARBA00017876"/>
    </source>
</evidence>
<evidence type="ECO:0000256" key="5">
    <source>
        <dbReference type="ARBA" id="ARBA00022475"/>
    </source>
</evidence>
<dbReference type="PRINTS" id="PR01651">
    <property type="entry name" value="SECGEXPORT"/>
</dbReference>
<comment type="similarity">
    <text evidence="2 11">Belongs to the SecG family.</text>
</comment>
<dbReference type="EMBL" id="PDKR01000002">
    <property type="protein sequence ID" value="PPI88608.1"/>
    <property type="molecule type" value="Genomic_DNA"/>
</dbReference>
<keyword evidence="8 11" id="KW-1133">Transmembrane helix</keyword>
<evidence type="ECO:0000313" key="12">
    <source>
        <dbReference type="EMBL" id="PPI88608.1"/>
    </source>
</evidence>
<comment type="caution">
    <text evidence="11">Lacks conserved residue(s) required for the propagation of feature annotation.</text>
</comment>
<proteinExistence type="inferred from homology"/>
<accession>A0A2P5T205</accession>
<keyword evidence="6 11" id="KW-0812">Transmembrane</keyword>
<dbReference type="RefSeq" id="WP_136132443.1">
    <property type="nucleotide sequence ID" value="NZ_PDKR01000002.1"/>
</dbReference>
<feature type="transmembrane region" description="Helical" evidence="11">
    <location>
        <begin position="51"/>
        <end position="70"/>
    </location>
</feature>
<dbReference type="PANTHER" id="PTHR34182">
    <property type="entry name" value="PROTEIN-EXPORT MEMBRANE PROTEIN SECG"/>
    <property type="match status" value="1"/>
</dbReference>
<dbReference type="InterPro" id="IPR004692">
    <property type="entry name" value="SecG"/>
</dbReference>
<dbReference type="NCBIfam" id="TIGR00810">
    <property type="entry name" value="secG"/>
    <property type="match status" value="1"/>
</dbReference>
<comment type="caution">
    <text evidence="12">The sequence shown here is derived from an EMBL/GenBank/DDBJ whole genome shotgun (WGS) entry which is preliminary data.</text>
</comment>
<name>A0A2P5T205_9GAMM</name>
<evidence type="ECO:0000256" key="10">
    <source>
        <dbReference type="ARBA" id="ARBA00023136"/>
    </source>
</evidence>
<evidence type="ECO:0000256" key="11">
    <source>
        <dbReference type="RuleBase" id="RU365087"/>
    </source>
</evidence>
<dbReference type="PANTHER" id="PTHR34182:SF1">
    <property type="entry name" value="PROTEIN-EXPORT MEMBRANE PROTEIN SECG"/>
    <property type="match status" value="1"/>
</dbReference>
<dbReference type="GO" id="GO:0015450">
    <property type="term" value="F:protein-transporting ATPase activity"/>
    <property type="evidence" value="ECO:0007669"/>
    <property type="project" value="UniProtKB-UniRule"/>
</dbReference>
<evidence type="ECO:0000256" key="8">
    <source>
        <dbReference type="ARBA" id="ARBA00022989"/>
    </source>
</evidence>
<keyword evidence="9 11" id="KW-0811">Translocation</keyword>
<evidence type="ECO:0000256" key="6">
    <source>
        <dbReference type="ARBA" id="ARBA00022692"/>
    </source>
</evidence>
<organism evidence="12 13">
    <name type="scientific">Candidatus Pantoea edessiphila</name>
    <dbReference type="NCBI Taxonomy" id="2044610"/>
    <lineage>
        <taxon>Bacteria</taxon>
        <taxon>Pseudomonadati</taxon>
        <taxon>Pseudomonadota</taxon>
        <taxon>Gammaproteobacteria</taxon>
        <taxon>Enterobacterales</taxon>
        <taxon>Erwiniaceae</taxon>
        <taxon>Pantoea</taxon>
    </lineage>
</organism>
<keyword evidence="4 11" id="KW-0813">Transport</keyword>
<comment type="subcellular location">
    <subcellularLocation>
        <location evidence="1 11">Cell membrane</location>
        <topology evidence="1 11">Multi-pass membrane protein</topology>
    </subcellularLocation>
</comment>
<dbReference type="GO" id="GO:0009306">
    <property type="term" value="P:protein secretion"/>
    <property type="evidence" value="ECO:0007669"/>
    <property type="project" value="UniProtKB-UniRule"/>
</dbReference>
<protein>
    <recommendedName>
        <fullName evidence="3 11">Protein-export membrane protein SecG</fullName>
    </recommendedName>
</protein>
<sequence length="112" mass="12827">MYLFLLIIFFTVSIFFVALVMLQHSKGAGIETSFSSRSDMLFNSISSDSFLNRITAILAILFFITLLMLINWNSNTFLSRNSEWEKLSVPVKSQKIKTNDSSLKNNKVNITY</sequence>
<gene>
    <name evidence="12" type="primary">secG</name>
    <name evidence="12" type="ORF">CRV09_01735</name>
</gene>